<dbReference type="InterPro" id="IPR038943">
    <property type="entry name" value="PLDrp1-like"/>
</dbReference>
<comment type="caution">
    <text evidence="3">The sequence shown here is derived from an EMBL/GenBank/DDBJ whole genome shotgun (WGS) entry which is preliminary data.</text>
</comment>
<feature type="compositionally biased region" description="Basic and acidic residues" evidence="1">
    <location>
        <begin position="98"/>
        <end position="110"/>
    </location>
</feature>
<dbReference type="PANTHER" id="PTHR33971:SF3">
    <property type="entry name" value="UBIQUITIN CARBOXYL-TERMINAL HYDROLASE 36"/>
    <property type="match status" value="1"/>
</dbReference>
<dbReference type="GO" id="GO:0004674">
    <property type="term" value="F:protein serine/threonine kinase activity"/>
    <property type="evidence" value="ECO:0007669"/>
    <property type="project" value="TreeGrafter"/>
</dbReference>
<keyword evidence="2" id="KW-0732">Signal</keyword>
<feature type="compositionally biased region" description="Basic and acidic residues" evidence="1">
    <location>
        <begin position="119"/>
        <end position="130"/>
    </location>
</feature>
<dbReference type="OrthoDB" id="768992at2759"/>
<sequence length="130" mass="14000">MTLNLSMILNLLSTIPTPYGGGYDHTLTYGKPLAPSVEISYPRSSLVCIGLSSNNFSYGTIPSIYWKDDEHVGKPSNEINPTKSAKEDEQQLNGGTDDIGRPTKSAKEDEQQLNGGTDEIGHDCGHGKSS</sequence>
<reference evidence="3 4" key="1">
    <citation type="submission" date="2019-07" db="EMBL/GenBank/DDBJ databases">
        <title>De Novo Assembly of kiwifruit Actinidia rufa.</title>
        <authorList>
            <person name="Sugita-Konishi S."/>
            <person name="Sato K."/>
            <person name="Mori E."/>
            <person name="Abe Y."/>
            <person name="Kisaki G."/>
            <person name="Hamano K."/>
            <person name="Suezawa K."/>
            <person name="Otani M."/>
            <person name="Fukuda T."/>
            <person name="Manabe T."/>
            <person name="Gomi K."/>
            <person name="Tabuchi M."/>
            <person name="Akimitsu K."/>
            <person name="Kataoka I."/>
        </authorList>
    </citation>
    <scope>NUCLEOTIDE SEQUENCE [LARGE SCALE GENOMIC DNA]</scope>
    <source>
        <strain evidence="4">cv. Fuchu</strain>
    </source>
</reference>
<protein>
    <submittedName>
        <fullName evidence="3">Uncharacterized protein</fullName>
    </submittedName>
</protein>
<feature type="signal peptide" evidence="2">
    <location>
        <begin position="1"/>
        <end position="22"/>
    </location>
</feature>
<organism evidence="3 4">
    <name type="scientific">Actinidia rufa</name>
    <dbReference type="NCBI Taxonomy" id="165716"/>
    <lineage>
        <taxon>Eukaryota</taxon>
        <taxon>Viridiplantae</taxon>
        <taxon>Streptophyta</taxon>
        <taxon>Embryophyta</taxon>
        <taxon>Tracheophyta</taxon>
        <taxon>Spermatophyta</taxon>
        <taxon>Magnoliopsida</taxon>
        <taxon>eudicotyledons</taxon>
        <taxon>Gunneridae</taxon>
        <taxon>Pentapetalae</taxon>
        <taxon>asterids</taxon>
        <taxon>Ericales</taxon>
        <taxon>Actinidiaceae</taxon>
        <taxon>Actinidia</taxon>
    </lineage>
</organism>
<dbReference type="AlphaFoldDB" id="A0A7J0EZ81"/>
<feature type="region of interest" description="Disordered" evidence="1">
    <location>
        <begin position="67"/>
        <end position="130"/>
    </location>
</feature>
<dbReference type="GO" id="GO:0070300">
    <property type="term" value="F:phosphatidic acid binding"/>
    <property type="evidence" value="ECO:0007669"/>
    <property type="project" value="InterPro"/>
</dbReference>
<proteinExistence type="predicted"/>
<dbReference type="EMBL" id="BJWL01000008">
    <property type="protein sequence ID" value="GFY91755.1"/>
    <property type="molecule type" value="Genomic_DNA"/>
</dbReference>
<dbReference type="Proteomes" id="UP000585474">
    <property type="component" value="Unassembled WGS sequence"/>
</dbReference>
<name>A0A7J0EZ81_9ERIC</name>
<evidence type="ECO:0000313" key="4">
    <source>
        <dbReference type="Proteomes" id="UP000585474"/>
    </source>
</evidence>
<feature type="chain" id="PRO_5029873542" evidence="2">
    <location>
        <begin position="23"/>
        <end position="130"/>
    </location>
</feature>
<evidence type="ECO:0000313" key="3">
    <source>
        <dbReference type="EMBL" id="GFY91755.1"/>
    </source>
</evidence>
<accession>A0A7J0EZ81</accession>
<evidence type="ECO:0000256" key="1">
    <source>
        <dbReference type="SAM" id="MobiDB-lite"/>
    </source>
</evidence>
<gene>
    <name evidence="3" type="ORF">Acr_08g0001510</name>
</gene>
<keyword evidence="4" id="KW-1185">Reference proteome</keyword>
<evidence type="ECO:0000256" key="2">
    <source>
        <dbReference type="SAM" id="SignalP"/>
    </source>
</evidence>
<dbReference type="PANTHER" id="PTHR33971">
    <property type="entry name" value="OS06G0232000 PROTEIN"/>
    <property type="match status" value="1"/>
</dbReference>